<comment type="similarity">
    <text evidence="1">Belongs to the cytochrome P450 family.</text>
</comment>
<dbReference type="GO" id="GO:0020037">
    <property type="term" value="F:heme binding"/>
    <property type="evidence" value="ECO:0007669"/>
    <property type="project" value="InterPro"/>
</dbReference>
<dbReference type="AlphaFoldDB" id="A0A917D078"/>
<protein>
    <submittedName>
        <fullName evidence="2">Cytochrome P450</fullName>
    </submittedName>
</protein>
<sequence>MSHHQDWNPRSDESLNQAVTTYDQMRAECPVAYSDYLQWTVFRHADIAAILQDHDTFSNCVSRHVSVPNGMDPPEHTIYRDLINPYFSEQAVQAFAPTCQDIAEHYAGLISDCEEVDFMAKFAWPVAVAMQCAFLGWSDQHIDPLTAWVKRNQQATLVRDRAELADCAAEFEVIVSGVIERHQNKDDVTARLLQERVDGELLTRSQLISILRNWAVGEIGTMAAAMGILVQFLTENPDIQHHIRQDQTKIPEVIEEILRLQGPLVTNRRKTTCPVTLAGRDIPADSTLTLNWVSANRDETVFEQADQFRWNRDHKQNLMYGAGIHYCPGAGLARMELKAVIMALLNASSDMHSAGETTPAHYPASGYATLPIHMLK</sequence>
<dbReference type="InterPro" id="IPR036396">
    <property type="entry name" value="Cyt_P450_sf"/>
</dbReference>
<keyword evidence="3" id="KW-1185">Reference proteome</keyword>
<name>A0A917D078_9GAMM</name>
<dbReference type="InterPro" id="IPR001128">
    <property type="entry name" value="Cyt_P450"/>
</dbReference>
<dbReference type="GO" id="GO:0005506">
    <property type="term" value="F:iron ion binding"/>
    <property type="evidence" value="ECO:0007669"/>
    <property type="project" value="InterPro"/>
</dbReference>
<dbReference type="PANTHER" id="PTHR46696:SF6">
    <property type="entry name" value="P450, PUTATIVE (EUROFUNG)-RELATED"/>
    <property type="match status" value="1"/>
</dbReference>
<dbReference type="GO" id="GO:0016705">
    <property type="term" value="F:oxidoreductase activity, acting on paired donors, with incorporation or reduction of molecular oxygen"/>
    <property type="evidence" value="ECO:0007669"/>
    <property type="project" value="InterPro"/>
</dbReference>
<evidence type="ECO:0000313" key="3">
    <source>
        <dbReference type="Proteomes" id="UP000605253"/>
    </source>
</evidence>
<dbReference type="PANTHER" id="PTHR46696">
    <property type="entry name" value="P450, PUTATIVE (EUROFUNG)-RELATED"/>
    <property type="match status" value="1"/>
</dbReference>
<dbReference type="EMBL" id="BMEO01000014">
    <property type="protein sequence ID" value="GGG01699.1"/>
    <property type="molecule type" value="Genomic_DNA"/>
</dbReference>
<accession>A0A917D078</accession>
<dbReference type="Gene3D" id="1.10.630.10">
    <property type="entry name" value="Cytochrome P450"/>
    <property type="match status" value="1"/>
</dbReference>
<dbReference type="Proteomes" id="UP000605253">
    <property type="component" value="Unassembled WGS sequence"/>
</dbReference>
<gene>
    <name evidence="2" type="ORF">GCM10011365_23670</name>
</gene>
<evidence type="ECO:0000256" key="1">
    <source>
        <dbReference type="ARBA" id="ARBA00010617"/>
    </source>
</evidence>
<reference evidence="2" key="2">
    <citation type="submission" date="2020-09" db="EMBL/GenBank/DDBJ databases">
        <authorList>
            <person name="Sun Q."/>
            <person name="Zhou Y."/>
        </authorList>
    </citation>
    <scope>NUCLEOTIDE SEQUENCE</scope>
    <source>
        <strain evidence="2">CGMCC 1.12181</strain>
    </source>
</reference>
<dbReference type="RefSeq" id="WP_188365970.1">
    <property type="nucleotide sequence ID" value="NZ_BAABJF010000020.1"/>
</dbReference>
<evidence type="ECO:0000313" key="2">
    <source>
        <dbReference type="EMBL" id="GGG01699.1"/>
    </source>
</evidence>
<comment type="caution">
    <text evidence="2">The sequence shown here is derived from an EMBL/GenBank/DDBJ whole genome shotgun (WGS) entry which is preliminary data.</text>
</comment>
<proteinExistence type="inferred from homology"/>
<dbReference type="GO" id="GO:0004497">
    <property type="term" value="F:monooxygenase activity"/>
    <property type="evidence" value="ECO:0007669"/>
    <property type="project" value="InterPro"/>
</dbReference>
<dbReference type="Pfam" id="PF00067">
    <property type="entry name" value="p450"/>
    <property type="match status" value="1"/>
</dbReference>
<organism evidence="2 3">
    <name type="scientific">Marinicella pacifica</name>
    <dbReference type="NCBI Taxonomy" id="1171543"/>
    <lineage>
        <taxon>Bacteria</taxon>
        <taxon>Pseudomonadati</taxon>
        <taxon>Pseudomonadota</taxon>
        <taxon>Gammaproteobacteria</taxon>
        <taxon>Lysobacterales</taxon>
        <taxon>Marinicellaceae</taxon>
        <taxon>Marinicella</taxon>
    </lineage>
</organism>
<dbReference type="SUPFAM" id="SSF48264">
    <property type="entry name" value="Cytochrome P450"/>
    <property type="match status" value="1"/>
</dbReference>
<reference evidence="2" key="1">
    <citation type="journal article" date="2014" name="Int. J. Syst. Evol. Microbiol.">
        <title>Complete genome sequence of Corynebacterium casei LMG S-19264T (=DSM 44701T), isolated from a smear-ripened cheese.</title>
        <authorList>
            <consortium name="US DOE Joint Genome Institute (JGI-PGF)"/>
            <person name="Walter F."/>
            <person name="Albersmeier A."/>
            <person name="Kalinowski J."/>
            <person name="Ruckert C."/>
        </authorList>
    </citation>
    <scope>NUCLEOTIDE SEQUENCE</scope>
    <source>
        <strain evidence="2">CGMCC 1.12181</strain>
    </source>
</reference>